<dbReference type="RefSeq" id="WP_231005068.1">
    <property type="nucleotide sequence ID" value="NZ_JAJNEC010000005.1"/>
</dbReference>
<keyword evidence="1" id="KW-0732">Signal</keyword>
<feature type="chain" id="PRO_5045644729" description="Lipoprotein" evidence="1">
    <location>
        <begin position="22"/>
        <end position="170"/>
    </location>
</feature>
<organism evidence="2 3">
    <name type="scientific">Niabella pedocola</name>
    <dbReference type="NCBI Taxonomy" id="1752077"/>
    <lineage>
        <taxon>Bacteria</taxon>
        <taxon>Pseudomonadati</taxon>
        <taxon>Bacteroidota</taxon>
        <taxon>Chitinophagia</taxon>
        <taxon>Chitinophagales</taxon>
        <taxon>Chitinophagaceae</taxon>
        <taxon>Niabella</taxon>
    </lineage>
</organism>
<dbReference type="Proteomes" id="UP001199816">
    <property type="component" value="Unassembled WGS sequence"/>
</dbReference>
<comment type="caution">
    <text evidence="2">The sequence shown here is derived from an EMBL/GenBank/DDBJ whole genome shotgun (WGS) entry which is preliminary data.</text>
</comment>
<feature type="signal peptide" evidence="1">
    <location>
        <begin position="1"/>
        <end position="21"/>
    </location>
</feature>
<dbReference type="PROSITE" id="PS51257">
    <property type="entry name" value="PROKAR_LIPOPROTEIN"/>
    <property type="match status" value="1"/>
</dbReference>
<proteinExistence type="predicted"/>
<evidence type="ECO:0000313" key="2">
    <source>
        <dbReference type="EMBL" id="MCD2423810.1"/>
    </source>
</evidence>
<name>A0ABS8PRU8_9BACT</name>
<gene>
    <name evidence="2" type="ORF">LQ567_13625</name>
</gene>
<dbReference type="EMBL" id="JAJNEC010000005">
    <property type="protein sequence ID" value="MCD2423810.1"/>
    <property type="molecule type" value="Genomic_DNA"/>
</dbReference>
<evidence type="ECO:0008006" key="4">
    <source>
        <dbReference type="Google" id="ProtNLM"/>
    </source>
</evidence>
<reference evidence="2 3" key="1">
    <citation type="submission" date="2021-11" db="EMBL/GenBank/DDBJ databases">
        <title>Genomic of Niabella pedocola.</title>
        <authorList>
            <person name="Wu T."/>
        </authorList>
    </citation>
    <scope>NUCLEOTIDE SEQUENCE [LARGE SCALE GENOMIC DNA]</scope>
    <source>
        <strain evidence="2 3">JCM 31011</strain>
    </source>
</reference>
<protein>
    <recommendedName>
        <fullName evidence="4">Lipoprotein</fullName>
    </recommendedName>
</protein>
<evidence type="ECO:0000256" key="1">
    <source>
        <dbReference type="SAM" id="SignalP"/>
    </source>
</evidence>
<keyword evidence="3" id="KW-1185">Reference proteome</keyword>
<evidence type="ECO:0000313" key="3">
    <source>
        <dbReference type="Proteomes" id="UP001199816"/>
    </source>
</evidence>
<accession>A0ABS8PRU8</accession>
<sequence>MKYQFLIVVILLAGCLSCKKAAFENEYQQSYRTWLSFRDSSSNHYRYTKIFSSWTGSRSEYTITVKGGAILQQEYKGYGLTADTHQPTLKESWTEDAAHLNTHHNYEPALTLDQVYAKAKNEWLKVNRDEHTVYFEAQNRGMISSCGFVPKNCADDCFTGITITQIRALP</sequence>